<evidence type="ECO:0000256" key="2">
    <source>
        <dbReference type="SAM" id="MobiDB-lite"/>
    </source>
</evidence>
<name>A0A2N9GLX4_FAGSY</name>
<gene>
    <name evidence="3" type="ORF">FSB_LOCUS28203</name>
</gene>
<organism evidence="3">
    <name type="scientific">Fagus sylvatica</name>
    <name type="common">Beechnut</name>
    <dbReference type="NCBI Taxonomy" id="28930"/>
    <lineage>
        <taxon>Eukaryota</taxon>
        <taxon>Viridiplantae</taxon>
        <taxon>Streptophyta</taxon>
        <taxon>Embryophyta</taxon>
        <taxon>Tracheophyta</taxon>
        <taxon>Spermatophyta</taxon>
        <taxon>Magnoliopsida</taxon>
        <taxon>eudicotyledons</taxon>
        <taxon>Gunneridae</taxon>
        <taxon>Pentapetalae</taxon>
        <taxon>rosids</taxon>
        <taxon>fabids</taxon>
        <taxon>Fagales</taxon>
        <taxon>Fagaceae</taxon>
        <taxon>Fagus</taxon>
    </lineage>
</organism>
<dbReference type="AlphaFoldDB" id="A0A2N9GLX4"/>
<reference evidence="3" key="1">
    <citation type="submission" date="2018-02" db="EMBL/GenBank/DDBJ databases">
        <authorList>
            <person name="Cohen D.B."/>
            <person name="Kent A.D."/>
        </authorList>
    </citation>
    <scope>NUCLEOTIDE SEQUENCE</scope>
</reference>
<accession>A0A2N9GLX4</accession>
<evidence type="ECO:0000256" key="1">
    <source>
        <dbReference type="SAM" id="Coils"/>
    </source>
</evidence>
<proteinExistence type="predicted"/>
<feature type="region of interest" description="Disordered" evidence="2">
    <location>
        <begin position="442"/>
        <end position="510"/>
    </location>
</feature>
<keyword evidence="1" id="KW-0175">Coiled coil</keyword>
<sequence length="510" mass="55849">MDLDGSLKSVDGSQDELRSRRPAKGKRGDQSGTVYCSYLSTEGEWHFMPFGHPRGLPEAPLDLGTRGGSVALHLAGSGQLVRGAGRRCEGFIPRIRGGHLCTMRFLAARLSATLLLGPSFRVFMALGMGDSSESSSSGERYSPAPISGSEDLGSQGRPFIAEGGEDVALYEDSLVGGLRLPFKPFEREILHRRVTEAYFGSPKFQYRSWKPKFFFLCGNNFEFTPGEAIAVDLWAPSPNAEVEKAIQAYNRSMTTRAERKRLREVAQKVDDLPDASVLFSKKAKSENKVHVYHEIPPSPVGALKGKGVASDEIQPTIYNSSTRVMDKVKEMYENGRFGSAAGQMFILGNRVRVSARESAKLKAELEKAKAQDPCSPRDCRAKDDRLSALEKERDKLLRKIVGLQQQVLNARETAVNEFKTSEEFEDDTHRYYATVKIIDDEETTIAEGDSEEEEEGDDVQSREQVAIPPVIPSALLGNDQGGGLASGPTEGPAASMDEEATIPSTDNEAS</sequence>
<dbReference type="EMBL" id="OIVN01002074">
    <property type="protein sequence ID" value="SPD00321.1"/>
    <property type="molecule type" value="Genomic_DNA"/>
</dbReference>
<feature type="region of interest" description="Disordered" evidence="2">
    <location>
        <begin position="1"/>
        <end position="30"/>
    </location>
</feature>
<feature type="region of interest" description="Disordered" evidence="2">
    <location>
        <begin position="130"/>
        <end position="155"/>
    </location>
</feature>
<feature type="compositionally biased region" description="Acidic residues" evidence="2">
    <location>
        <begin position="442"/>
        <end position="458"/>
    </location>
</feature>
<protein>
    <submittedName>
        <fullName evidence="3">Uncharacterized protein</fullName>
    </submittedName>
</protein>
<feature type="coiled-coil region" evidence="1">
    <location>
        <begin position="351"/>
        <end position="413"/>
    </location>
</feature>
<evidence type="ECO:0000313" key="3">
    <source>
        <dbReference type="EMBL" id="SPD00321.1"/>
    </source>
</evidence>